<protein>
    <submittedName>
        <fullName evidence="3">Uncharacterized protein</fullName>
    </submittedName>
</protein>
<proteinExistence type="predicted"/>
<dbReference type="RefSeq" id="WP_119036882.1">
    <property type="nucleotide sequence ID" value="NZ_QXDC01000004.1"/>
</dbReference>
<evidence type="ECO:0000313" key="4">
    <source>
        <dbReference type="Proteomes" id="UP000266568"/>
    </source>
</evidence>
<dbReference type="OrthoDB" id="7471037at2"/>
<name>A0A397NW22_9SPHN</name>
<evidence type="ECO:0000313" key="3">
    <source>
        <dbReference type="EMBL" id="RIA37591.1"/>
    </source>
</evidence>
<gene>
    <name evidence="3" type="ORF">DFR49_3478</name>
</gene>
<keyword evidence="2" id="KW-1133">Transmembrane helix</keyword>
<keyword evidence="2" id="KW-0812">Transmembrane</keyword>
<keyword evidence="2" id="KW-0472">Membrane</keyword>
<evidence type="ECO:0000256" key="2">
    <source>
        <dbReference type="SAM" id="Phobius"/>
    </source>
</evidence>
<comment type="caution">
    <text evidence="3">The sequence shown here is derived from an EMBL/GenBank/DDBJ whole genome shotgun (WGS) entry which is preliminary data.</text>
</comment>
<evidence type="ECO:0000256" key="1">
    <source>
        <dbReference type="SAM" id="Coils"/>
    </source>
</evidence>
<keyword evidence="1" id="KW-0175">Coiled coil</keyword>
<organism evidence="3 4">
    <name type="scientific">Hephaestia caeni</name>
    <dbReference type="NCBI Taxonomy" id="645617"/>
    <lineage>
        <taxon>Bacteria</taxon>
        <taxon>Pseudomonadati</taxon>
        <taxon>Pseudomonadota</taxon>
        <taxon>Alphaproteobacteria</taxon>
        <taxon>Sphingomonadales</taxon>
        <taxon>Sphingomonadaceae</taxon>
        <taxon>Hephaestia</taxon>
    </lineage>
</organism>
<feature type="coiled-coil region" evidence="1">
    <location>
        <begin position="41"/>
        <end position="68"/>
    </location>
</feature>
<dbReference type="Proteomes" id="UP000266568">
    <property type="component" value="Unassembled WGS sequence"/>
</dbReference>
<sequence length="162" mass="18017">MLFTTPTQYAVLALLLIAGWLFGLASHPGGRKWRARYEAEREAHAAYREQTEARIDALQRENAALGHDRVAVPADPRPIDAPARGPWLGARESDDLTRIRGIDATLADRLRVAGIRTFADIEAIPANAETALEREIGVPDGTIAEQRWRELARMLREGREEG</sequence>
<dbReference type="EMBL" id="QXDC01000004">
    <property type="protein sequence ID" value="RIA37591.1"/>
    <property type="molecule type" value="Genomic_DNA"/>
</dbReference>
<accession>A0A397NW22</accession>
<dbReference type="Gene3D" id="1.10.150.20">
    <property type="entry name" value="5' to 3' exonuclease, C-terminal subdomain"/>
    <property type="match status" value="1"/>
</dbReference>
<feature type="transmembrane region" description="Helical" evidence="2">
    <location>
        <begin position="6"/>
        <end position="26"/>
    </location>
</feature>
<dbReference type="AlphaFoldDB" id="A0A397NW22"/>
<reference evidence="3 4" key="1">
    <citation type="submission" date="2018-08" db="EMBL/GenBank/DDBJ databases">
        <title>Genomic Encyclopedia of Type Strains, Phase IV (KMG-IV): sequencing the most valuable type-strain genomes for metagenomic binning, comparative biology and taxonomic classification.</title>
        <authorList>
            <person name="Goeker M."/>
        </authorList>
    </citation>
    <scope>NUCLEOTIDE SEQUENCE [LARGE SCALE GENOMIC DNA]</scope>
    <source>
        <strain evidence="3 4">DSM 25527</strain>
    </source>
</reference>
<keyword evidence="4" id="KW-1185">Reference proteome</keyword>